<keyword evidence="2 8" id="KW-0645">Protease</keyword>
<dbReference type="GO" id="GO:0003697">
    <property type="term" value="F:single-stranded DNA binding"/>
    <property type="evidence" value="ECO:0007669"/>
    <property type="project" value="InterPro"/>
</dbReference>
<evidence type="ECO:0000256" key="6">
    <source>
        <dbReference type="ARBA" id="ARBA00023125"/>
    </source>
</evidence>
<dbReference type="Pfam" id="PF02586">
    <property type="entry name" value="SRAP"/>
    <property type="match status" value="1"/>
</dbReference>
<dbReference type="STRING" id="1122133.SAMN02745157_0746"/>
<dbReference type="InterPro" id="IPR003738">
    <property type="entry name" value="SRAP"/>
</dbReference>
<evidence type="ECO:0000313" key="10">
    <source>
        <dbReference type="EMBL" id="SHE70200.1"/>
    </source>
</evidence>
<reference evidence="10 11" key="1">
    <citation type="submission" date="2016-11" db="EMBL/GenBank/DDBJ databases">
        <authorList>
            <person name="Jaros S."/>
            <person name="Januszkiewicz K."/>
            <person name="Wedrychowicz H."/>
        </authorList>
    </citation>
    <scope>NUCLEOTIDE SEQUENCE [LARGE SCALE GENOMIC DNA]</scope>
    <source>
        <strain evidence="10 11">DSM 19436</strain>
    </source>
</reference>
<keyword evidence="5" id="KW-0190">Covalent protein-DNA linkage</keyword>
<protein>
    <recommendedName>
        <fullName evidence="8">Abasic site processing protein</fullName>
        <ecNumber evidence="8">3.4.-.-</ecNumber>
    </recommendedName>
</protein>
<dbReference type="GO" id="GO:0106300">
    <property type="term" value="P:protein-DNA covalent cross-linking repair"/>
    <property type="evidence" value="ECO:0007669"/>
    <property type="project" value="InterPro"/>
</dbReference>
<evidence type="ECO:0000256" key="2">
    <source>
        <dbReference type="ARBA" id="ARBA00022670"/>
    </source>
</evidence>
<dbReference type="GO" id="GO:0016829">
    <property type="term" value="F:lyase activity"/>
    <property type="evidence" value="ECO:0007669"/>
    <property type="project" value="UniProtKB-KW"/>
</dbReference>
<feature type="region of interest" description="Disordered" evidence="9">
    <location>
        <begin position="213"/>
        <end position="257"/>
    </location>
</feature>
<evidence type="ECO:0000256" key="5">
    <source>
        <dbReference type="ARBA" id="ARBA00023124"/>
    </source>
</evidence>
<keyword evidence="7" id="KW-0456">Lyase</keyword>
<dbReference type="Gene3D" id="3.90.1680.10">
    <property type="entry name" value="SOS response associated peptidase-like"/>
    <property type="match status" value="1"/>
</dbReference>
<evidence type="ECO:0000256" key="7">
    <source>
        <dbReference type="ARBA" id="ARBA00023239"/>
    </source>
</evidence>
<organism evidence="10 11">
    <name type="scientific">Kaistia soli DSM 19436</name>
    <dbReference type="NCBI Taxonomy" id="1122133"/>
    <lineage>
        <taxon>Bacteria</taxon>
        <taxon>Pseudomonadati</taxon>
        <taxon>Pseudomonadota</taxon>
        <taxon>Alphaproteobacteria</taxon>
        <taxon>Hyphomicrobiales</taxon>
        <taxon>Kaistiaceae</taxon>
        <taxon>Kaistia</taxon>
    </lineage>
</organism>
<keyword evidence="4 8" id="KW-0378">Hydrolase</keyword>
<dbReference type="EMBL" id="FQUP01000001">
    <property type="protein sequence ID" value="SHE70200.1"/>
    <property type="molecule type" value="Genomic_DNA"/>
</dbReference>
<gene>
    <name evidence="10" type="ORF">SAMN02745157_0746</name>
</gene>
<dbReference type="AlphaFoldDB" id="A0A1M4VN16"/>
<dbReference type="InterPro" id="IPR036590">
    <property type="entry name" value="SRAP-like"/>
</dbReference>
<dbReference type="Proteomes" id="UP000184485">
    <property type="component" value="Unassembled WGS sequence"/>
</dbReference>
<evidence type="ECO:0000256" key="1">
    <source>
        <dbReference type="ARBA" id="ARBA00008136"/>
    </source>
</evidence>
<comment type="similarity">
    <text evidence="1 8">Belongs to the SOS response-associated peptidase family.</text>
</comment>
<dbReference type="EC" id="3.4.-.-" evidence="8"/>
<evidence type="ECO:0000256" key="3">
    <source>
        <dbReference type="ARBA" id="ARBA00022763"/>
    </source>
</evidence>
<dbReference type="GO" id="GO:0008233">
    <property type="term" value="F:peptidase activity"/>
    <property type="evidence" value="ECO:0007669"/>
    <property type="project" value="UniProtKB-KW"/>
</dbReference>
<name>A0A1M4VN16_9HYPH</name>
<sequence>MAMCGRYALAVTPEDLEQEFSLIRIEWFPPRYNIAPTQPIHVIRAEKGARALGLVRWGLVPSWAKNPADLPLFFNARSETAPEKPAFRGPFRHRRCLVPATGFYEWKREGGRKQPFLVRSPERRIIAFAGLWDEYADANGNLLDSATILTTAANEDLSSIHDRMPVVIEPADYDRWLGLVPAGKEELVAALVPARPGFFETVAVDTRVNSARDDDAGLQAPLAESPPQAPPKTRTPRAAAGAGEPAAPDDDRQMKLF</sequence>
<keyword evidence="11" id="KW-1185">Reference proteome</keyword>
<dbReference type="GO" id="GO:0006508">
    <property type="term" value="P:proteolysis"/>
    <property type="evidence" value="ECO:0007669"/>
    <property type="project" value="UniProtKB-KW"/>
</dbReference>
<dbReference type="PANTHER" id="PTHR13604:SF0">
    <property type="entry name" value="ABASIC SITE PROCESSING PROTEIN HMCES"/>
    <property type="match status" value="1"/>
</dbReference>
<feature type="compositionally biased region" description="Low complexity" evidence="9">
    <location>
        <begin position="236"/>
        <end position="246"/>
    </location>
</feature>
<accession>A0A1M4VN16</accession>
<evidence type="ECO:0000256" key="8">
    <source>
        <dbReference type="RuleBase" id="RU364100"/>
    </source>
</evidence>
<keyword evidence="3" id="KW-0227">DNA damage</keyword>
<evidence type="ECO:0000313" key="11">
    <source>
        <dbReference type="Proteomes" id="UP000184485"/>
    </source>
</evidence>
<evidence type="ECO:0000256" key="4">
    <source>
        <dbReference type="ARBA" id="ARBA00022801"/>
    </source>
</evidence>
<dbReference type="PANTHER" id="PTHR13604">
    <property type="entry name" value="DC12-RELATED"/>
    <property type="match status" value="1"/>
</dbReference>
<evidence type="ECO:0000256" key="9">
    <source>
        <dbReference type="SAM" id="MobiDB-lite"/>
    </source>
</evidence>
<keyword evidence="6" id="KW-0238">DNA-binding</keyword>
<dbReference type="SUPFAM" id="SSF143081">
    <property type="entry name" value="BB1717-like"/>
    <property type="match status" value="1"/>
</dbReference>
<proteinExistence type="inferred from homology"/>